<dbReference type="Pfam" id="PF10418">
    <property type="entry name" value="DHODB_Fe-S_bind"/>
    <property type="match status" value="1"/>
</dbReference>
<accession>A0A5S9IU90</accession>
<comment type="cofactor">
    <cofactor evidence="1">
        <name>[2Fe-2S] cluster</name>
        <dbReference type="ChEBI" id="CHEBI:190135"/>
    </cofactor>
    <text evidence="1">Binds 1 [2Fe-2S] cluster per subunit.</text>
</comment>
<feature type="binding site" evidence="1">
    <location>
        <position position="244"/>
    </location>
    <ligand>
        <name>[2Fe-2S] cluster</name>
        <dbReference type="ChEBI" id="CHEBI:190135"/>
    </ligand>
</feature>
<dbReference type="SUPFAM" id="SSF63380">
    <property type="entry name" value="Riboflavin synthase domain-like"/>
    <property type="match status" value="1"/>
</dbReference>
<dbReference type="PIRSF" id="PIRSF006816">
    <property type="entry name" value="Cyc3_hyd_g"/>
    <property type="match status" value="1"/>
</dbReference>
<dbReference type="GO" id="GO:0046872">
    <property type="term" value="F:metal ion binding"/>
    <property type="evidence" value="ECO:0007669"/>
    <property type="project" value="UniProtKB-KW"/>
</dbReference>
<dbReference type="EMBL" id="AP019860">
    <property type="protein sequence ID" value="BBM88248.1"/>
    <property type="molecule type" value="Genomic_DNA"/>
</dbReference>
<dbReference type="InterPro" id="IPR017938">
    <property type="entry name" value="Riboflavin_synthase-like_b-brl"/>
</dbReference>
<dbReference type="RefSeq" id="WP_152021867.1">
    <property type="nucleotide sequence ID" value="NZ_AP019860.1"/>
</dbReference>
<feature type="binding site" evidence="1">
    <location>
        <position position="247"/>
    </location>
    <ligand>
        <name>[2Fe-2S] cluster</name>
        <dbReference type="ChEBI" id="CHEBI:190135"/>
    </ligand>
</feature>
<dbReference type="InterPro" id="IPR017927">
    <property type="entry name" value="FAD-bd_FR_type"/>
</dbReference>
<dbReference type="OrthoDB" id="9796486at2"/>
<dbReference type="InterPro" id="IPR019480">
    <property type="entry name" value="Dihydroorotate_DH_Fe-S-bd"/>
</dbReference>
<organism evidence="3 4">
    <name type="scientific">Uabimicrobium amorphum</name>
    <dbReference type="NCBI Taxonomy" id="2596890"/>
    <lineage>
        <taxon>Bacteria</taxon>
        <taxon>Pseudomonadati</taxon>
        <taxon>Planctomycetota</taxon>
        <taxon>Candidatus Uabimicrobiia</taxon>
        <taxon>Candidatus Uabimicrobiales</taxon>
        <taxon>Candidatus Uabimicrobiaceae</taxon>
        <taxon>Candidatus Uabimicrobium</taxon>
    </lineage>
</organism>
<evidence type="ECO:0000256" key="1">
    <source>
        <dbReference type="PIRSR" id="PIRSR006816-2"/>
    </source>
</evidence>
<dbReference type="GO" id="GO:0016491">
    <property type="term" value="F:oxidoreductase activity"/>
    <property type="evidence" value="ECO:0007669"/>
    <property type="project" value="InterPro"/>
</dbReference>
<keyword evidence="1" id="KW-0001">2Fe-2S</keyword>
<dbReference type="AlphaFoldDB" id="A0A5S9IU90"/>
<keyword evidence="1" id="KW-0411">Iron-sulfur</keyword>
<keyword evidence="1" id="KW-0408">Iron</keyword>
<dbReference type="PANTHER" id="PTHR43513:SF1">
    <property type="entry name" value="ANAEROBIC SULFITE REDUCTASE SUBUNIT B"/>
    <property type="match status" value="1"/>
</dbReference>
<proteinExistence type="predicted"/>
<evidence type="ECO:0000313" key="3">
    <source>
        <dbReference type="EMBL" id="BBM88248.1"/>
    </source>
</evidence>
<sequence length="275" mass="31155">MRSDPMCPNIYTVEKMAYDTHDTFTLELVAQQENQIVSFMPGQFNMMYLFGVGEVPISISGDCERRDALTHTIRAVGTVTNEMSKLQVGQHLGIRGPYGSYWPIHDATGKDILLIAGGIGLAPLRPVIYHIIANRSSYNNVTVLYGARSCKDLLYQQQWEEWQQSLNFKVTVDSGSNGDWNGHVGVVTNLITRKDFAPHNVMVMVCGPEIMMHFSIRELLRREVKMDDIYVSMERNMQCAVGYCGHCQYGAKFVCKDGPVFCYADIQDSFRKREL</sequence>
<dbReference type="Gene3D" id="2.40.30.10">
    <property type="entry name" value="Translation factors"/>
    <property type="match status" value="1"/>
</dbReference>
<keyword evidence="1" id="KW-0479">Metal-binding</keyword>
<dbReference type="KEGG" id="uam:UABAM_06669"/>
<dbReference type="PRINTS" id="PR00406">
    <property type="entry name" value="CYTB5RDTASE"/>
</dbReference>
<dbReference type="Gene3D" id="3.40.50.80">
    <property type="entry name" value="Nucleotide-binding domain of ferredoxin-NADP reductase (FNR) module"/>
    <property type="match status" value="1"/>
</dbReference>
<feature type="domain" description="FAD-binding FR-type" evidence="2">
    <location>
        <begin position="6"/>
        <end position="104"/>
    </location>
</feature>
<dbReference type="InterPro" id="IPR050353">
    <property type="entry name" value="PyrK_electron_transfer"/>
</dbReference>
<feature type="binding site" evidence="1">
    <location>
        <position position="255"/>
    </location>
    <ligand>
        <name>[2Fe-2S] cluster</name>
        <dbReference type="ChEBI" id="CHEBI:190135"/>
    </ligand>
</feature>
<dbReference type="InterPro" id="IPR039261">
    <property type="entry name" value="FNR_nucleotide-bd"/>
</dbReference>
<evidence type="ECO:0000313" key="4">
    <source>
        <dbReference type="Proteomes" id="UP000326354"/>
    </source>
</evidence>
<dbReference type="InterPro" id="IPR001433">
    <property type="entry name" value="OxRdtase_FAD/NAD-bd"/>
</dbReference>
<dbReference type="Pfam" id="PF00175">
    <property type="entry name" value="NAD_binding_1"/>
    <property type="match status" value="1"/>
</dbReference>
<dbReference type="Proteomes" id="UP000326354">
    <property type="component" value="Chromosome"/>
</dbReference>
<protein>
    <submittedName>
        <fullName evidence="3">Ni/Fe hydrogenase subunit gamma</fullName>
    </submittedName>
</protein>
<keyword evidence="4" id="KW-1185">Reference proteome</keyword>
<dbReference type="PROSITE" id="PS51384">
    <property type="entry name" value="FAD_FR"/>
    <property type="match status" value="1"/>
</dbReference>
<dbReference type="InterPro" id="IPR012165">
    <property type="entry name" value="Cyt_c3_hydrogenase_gsu"/>
</dbReference>
<dbReference type="PANTHER" id="PTHR43513">
    <property type="entry name" value="DIHYDROOROTATE DEHYDROGENASE B (NAD(+)), ELECTRON TRANSFER SUBUNIT"/>
    <property type="match status" value="1"/>
</dbReference>
<feature type="binding site" evidence="1">
    <location>
        <position position="239"/>
    </location>
    <ligand>
        <name>[2Fe-2S] cluster</name>
        <dbReference type="ChEBI" id="CHEBI:190135"/>
    </ligand>
</feature>
<name>A0A5S9IU90_UABAM</name>
<dbReference type="GO" id="GO:0050660">
    <property type="term" value="F:flavin adenine dinucleotide binding"/>
    <property type="evidence" value="ECO:0007669"/>
    <property type="project" value="InterPro"/>
</dbReference>
<dbReference type="GO" id="GO:0051537">
    <property type="term" value="F:2 iron, 2 sulfur cluster binding"/>
    <property type="evidence" value="ECO:0007669"/>
    <property type="project" value="UniProtKB-KW"/>
</dbReference>
<dbReference type="SUPFAM" id="SSF52343">
    <property type="entry name" value="Ferredoxin reductase-like, C-terminal NADP-linked domain"/>
    <property type="match status" value="1"/>
</dbReference>
<gene>
    <name evidence="3" type="ORF">UABAM_06669</name>
</gene>
<evidence type="ECO:0000259" key="2">
    <source>
        <dbReference type="PROSITE" id="PS51384"/>
    </source>
</evidence>
<dbReference type="InterPro" id="IPR001709">
    <property type="entry name" value="Flavoprot_Pyr_Nucl_cyt_Rdtase"/>
</dbReference>
<dbReference type="GO" id="GO:0006221">
    <property type="term" value="P:pyrimidine nucleotide biosynthetic process"/>
    <property type="evidence" value="ECO:0007669"/>
    <property type="project" value="InterPro"/>
</dbReference>
<reference evidence="3 4" key="1">
    <citation type="submission" date="2019-08" db="EMBL/GenBank/DDBJ databases">
        <title>Complete genome sequence of Candidatus Uab amorphum.</title>
        <authorList>
            <person name="Shiratori T."/>
            <person name="Suzuki S."/>
            <person name="Kakizawa Y."/>
            <person name="Ishida K."/>
        </authorList>
    </citation>
    <scope>NUCLEOTIDE SEQUENCE [LARGE SCALE GENOMIC DNA]</scope>
    <source>
        <strain evidence="3 4">SRT547</strain>
    </source>
</reference>
<dbReference type="PRINTS" id="PR00371">
    <property type="entry name" value="FPNCR"/>
</dbReference>
<dbReference type="CDD" id="cd06221">
    <property type="entry name" value="sulfite_reductase_like"/>
    <property type="match status" value="1"/>
</dbReference>